<dbReference type="GO" id="GO:0003824">
    <property type="term" value="F:catalytic activity"/>
    <property type="evidence" value="ECO:0007669"/>
    <property type="project" value="InterPro"/>
</dbReference>
<evidence type="ECO:0000313" key="4">
    <source>
        <dbReference type="Proteomes" id="UP000326202"/>
    </source>
</evidence>
<dbReference type="Gene3D" id="3.90.1300.10">
    <property type="entry name" value="Amidase signature (AS) domain"/>
    <property type="match status" value="1"/>
</dbReference>
<dbReference type="PROSITE" id="PS00571">
    <property type="entry name" value="AMIDASES"/>
    <property type="match status" value="1"/>
</dbReference>
<dbReference type="AlphaFoldDB" id="A0A5J6MQN9"/>
<sequence length="470" mass="51620">MADLDLCFTPATELAQRIRDGKLSPMRVVENSLSRIAEVNPTLNCFCFTYPDEAIAKAKQAEHAVKRGDKLGPLHGVPIAIKDLTPTKGKRTTLGSYCFENWVPDYNATIVERFEAAGAIMVGKTTTPEFAYSSFTESPLWGITRNPWNPERTPGGSSGGSGAAVSSGCVPLAEGTDMGGSVRIPAAWCGLVGLKPSLGRIPLDLLPSVFDNISHFGPLARTVEDARLFLKVAQGPDNRDIQSNGTPLDLEGPVERSVEGMRLAIDMDLSIYAVDPEVERLVTEAVKALRKAGAVVEEVSLPWSRRVADAWTELWQVFMAAYFGHFLETHRAKMDPLVVALIEAGNKMSAPHYKRIEIERTEQWRAFYPILEKYDAFLCPTMSREAPPVREDDTLYYKDWGDGRYHGLDMTAQFNSIAPCPALSVPAGWTQGGLPVGLQIVGPRWRDDIVLQIGAALEQARPWAAKRPPI</sequence>
<reference evidence="3 4" key="1">
    <citation type="submission" date="2019-08" db="EMBL/GenBank/DDBJ databases">
        <title>Hyperibacter terrae gen. nov., sp. nov. and Hyperibacter viscosus sp. nov., two new members in the family Rhodospirillaceae isolated from the rhizosphere of Hypericum perforatum.</title>
        <authorList>
            <person name="Noviana Z."/>
        </authorList>
    </citation>
    <scope>NUCLEOTIDE SEQUENCE [LARGE SCALE GENOMIC DNA]</scope>
    <source>
        <strain evidence="3 4">R5913</strain>
    </source>
</reference>
<dbReference type="PANTHER" id="PTHR11895:SF7">
    <property type="entry name" value="GLUTAMYL-TRNA(GLN) AMIDOTRANSFERASE SUBUNIT A, MITOCHONDRIAL"/>
    <property type="match status" value="1"/>
</dbReference>
<dbReference type="PANTHER" id="PTHR11895">
    <property type="entry name" value="TRANSAMIDASE"/>
    <property type="match status" value="1"/>
</dbReference>
<dbReference type="InterPro" id="IPR036928">
    <property type="entry name" value="AS_sf"/>
</dbReference>
<name>A0A5J6MQN9_9PROT</name>
<dbReference type="Proteomes" id="UP000326202">
    <property type="component" value="Chromosome"/>
</dbReference>
<protein>
    <submittedName>
        <fullName evidence="3">Amidase</fullName>
    </submittedName>
</protein>
<dbReference type="RefSeq" id="WP_225308383.1">
    <property type="nucleotide sequence ID" value="NZ_CP042906.1"/>
</dbReference>
<evidence type="ECO:0000313" key="3">
    <source>
        <dbReference type="EMBL" id="QEX18945.1"/>
    </source>
</evidence>
<organism evidence="3 4">
    <name type="scientific">Hypericibacter terrae</name>
    <dbReference type="NCBI Taxonomy" id="2602015"/>
    <lineage>
        <taxon>Bacteria</taxon>
        <taxon>Pseudomonadati</taxon>
        <taxon>Pseudomonadota</taxon>
        <taxon>Alphaproteobacteria</taxon>
        <taxon>Rhodospirillales</taxon>
        <taxon>Dongiaceae</taxon>
        <taxon>Hypericibacter</taxon>
    </lineage>
</organism>
<proteinExistence type="inferred from homology"/>
<keyword evidence="4" id="KW-1185">Reference proteome</keyword>
<dbReference type="KEGG" id="htq:FRZ44_42570"/>
<dbReference type="InterPro" id="IPR023631">
    <property type="entry name" value="Amidase_dom"/>
</dbReference>
<dbReference type="InterPro" id="IPR020556">
    <property type="entry name" value="Amidase_CS"/>
</dbReference>
<feature type="domain" description="Amidase" evidence="2">
    <location>
        <begin position="27"/>
        <end position="451"/>
    </location>
</feature>
<gene>
    <name evidence="3" type="ORF">FRZ44_42570</name>
</gene>
<dbReference type="InterPro" id="IPR000120">
    <property type="entry name" value="Amidase"/>
</dbReference>
<dbReference type="EMBL" id="CP042906">
    <property type="protein sequence ID" value="QEX18945.1"/>
    <property type="molecule type" value="Genomic_DNA"/>
</dbReference>
<evidence type="ECO:0000259" key="2">
    <source>
        <dbReference type="Pfam" id="PF01425"/>
    </source>
</evidence>
<evidence type="ECO:0000256" key="1">
    <source>
        <dbReference type="ARBA" id="ARBA00009199"/>
    </source>
</evidence>
<comment type="similarity">
    <text evidence="1">Belongs to the amidase family.</text>
</comment>
<dbReference type="Pfam" id="PF01425">
    <property type="entry name" value="Amidase"/>
    <property type="match status" value="1"/>
</dbReference>
<dbReference type="SUPFAM" id="SSF75304">
    <property type="entry name" value="Amidase signature (AS) enzymes"/>
    <property type="match status" value="1"/>
</dbReference>
<accession>A0A5J6MQN9</accession>